<dbReference type="SUPFAM" id="SSF51011">
    <property type="entry name" value="Glycosyl hydrolase domain"/>
    <property type="match status" value="1"/>
</dbReference>
<evidence type="ECO:0000313" key="4">
    <source>
        <dbReference type="Proteomes" id="UP001155182"/>
    </source>
</evidence>
<keyword evidence="4" id="KW-1185">Reference proteome</keyword>
<dbReference type="InterPro" id="IPR006047">
    <property type="entry name" value="GH13_cat_dom"/>
</dbReference>
<dbReference type="InterPro" id="IPR017853">
    <property type="entry name" value="GH"/>
</dbReference>
<dbReference type="InterPro" id="IPR045857">
    <property type="entry name" value="O16G_dom_2"/>
</dbReference>
<accession>A0A9X2JBY3</accession>
<gene>
    <name evidence="3" type="ORF">NF867_06370</name>
</gene>
<dbReference type="PANTHER" id="PTHR10357">
    <property type="entry name" value="ALPHA-AMYLASE FAMILY MEMBER"/>
    <property type="match status" value="1"/>
</dbReference>
<organism evidence="3 4">
    <name type="scientific">Solitalea agri</name>
    <dbReference type="NCBI Taxonomy" id="2953739"/>
    <lineage>
        <taxon>Bacteria</taxon>
        <taxon>Pseudomonadati</taxon>
        <taxon>Bacteroidota</taxon>
        <taxon>Sphingobacteriia</taxon>
        <taxon>Sphingobacteriales</taxon>
        <taxon>Sphingobacteriaceae</taxon>
        <taxon>Solitalea</taxon>
    </lineage>
</organism>
<dbReference type="InterPro" id="IPR013780">
    <property type="entry name" value="Glyco_hydro_b"/>
</dbReference>
<comment type="similarity">
    <text evidence="1">Belongs to the glycosyl hydrolase 13 family.</text>
</comment>
<dbReference type="Gene3D" id="2.60.40.1180">
    <property type="entry name" value="Golgi alpha-mannosidase II"/>
    <property type="match status" value="1"/>
</dbReference>
<dbReference type="Proteomes" id="UP001155182">
    <property type="component" value="Unassembled WGS sequence"/>
</dbReference>
<dbReference type="Pfam" id="PF00128">
    <property type="entry name" value="Alpha-amylase"/>
    <property type="match status" value="1"/>
</dbReference>
<dbReference type="GO" id="GO:0004556">
    <property type="term" value="F:alpha-amylase activity"/>
    <property type="evidence" value="ECO:0007669"/>
    <property type="project" value="TreeGrafter"/>
</dbReference>
<name>A0A9X2JBY3_9SPHI</name>
<keyword evidence="3" id="KW-0378">Hydrolase</keyword>
<proteinExistence type="inferred from homology"/>
<feature type="domain" description="Glycosyl hydrolase family 13 catalytic" evidence="2">
    <location>
        <begin position="37"/>
        <end position="466"/>
    </location>
</feature>
<dbReference type="AlphaFoldDB" id="A0A9X2JBY3"/>
<comment type="caution">
    <text evidence="3">The sequence shown here is derived from an EMBL/GenBank/DDBJ whole genome shotgun (WGS) entry which is preliminary data.</text>
</comment>
<dbReference type="PANTHER" id="PTHR10357:SF179">
    <property type="entry name" value="NEUTRAL AND BASIC AMINO ACID TRANSPORT PROTEIN RBAT"/>
    <property type="match status" value="1"/>
</dbReference>
<reference evidence="3" key="1">
    <citation type="submission" date="2022-06" db="EMBL/GenBank/DDBJ databases">
        <title>Solitalea sp. MAHUQ-68 isolated from rhizospheric soil.</title>
        <authorList>
            <person name="Huq M.A."/>
        </authorList>
    </citation>
    <scope>NUCLEOTIDE SEQUENCE</scope>
    <source>
        <strain evidence="3">MAHUQ-68</strain>
    </source>
</reference>
<protein>
    <submittedName>
        <fullName evidence="3">Alpha-amylase family glycosyl hydrolase</fullName>
    </submittedName>
</protein>
<dbReference type="EMBL" id="JAMWYS010000024">
    <property type="protein sequence ID" value="MCO4292478.1"/>
    <property type="molecule type" value="Genomic_DNA"/>
</dbReference>
<evidence type="ECO:0000256" key="1">
    <source>
        <dbReference type="ARBA" id="ARBA00008061"/>
    </source>
</evidence>
<dbReference type="SUPFAM" id="SSF51445">
    <property type="entry name" value="(Trans)glycosidases"/>
    <property type="match status" value="1"/>
</dbReference>
<dbReference type="SMART" id="SM00642">
    <property type="entry name" value="Aamy"/>
    <property type="match status" value="1"/>
</dbReference>
<sequence length="556" mass="62760">MSRIVKITLTIFFSLYFTGVNAQWKTPKWLSKAVFYQLYPQSFKDSNGDGVGDLKGVEQKLDYLKNLGITAIWMNPIFESPFRDAGYDVSNFYKIAPRYGTVEDLKQLLSAAHKRGIKICLDLVAGHTSDQHAWFQASARADSNEFTHRYIWTPSKDIVPGSFFIKNNYPRNGNYLKNFFDYQPALNYGYANPDKTKPWQESVDASGPKATRNELKKIIAFWMDKGIDGFRVDMAFSLIKDDNNLTETKKLWTETRTWFEQKYSEGVLIAEWSNPTNSINAGFHIDFMMHFGVAGYPSLFFNEHGTFKGEHPFFDKSGKGDFLLFWINYLQQINATKGNGYVAIPSANHDFQRPNCGSRNSVQELKTVMAFLLTMPGIPFIYYGDEIGMCYIEDLPDVEGSVLPDGNNRAGTRTPMQWNSTLNAGFSTASTTYLPIDPSPNRPTVEQETTDKESLLNFAKSLIKRRSSSPALGNNGGIEALYIKEKTYPVVYLRSSGTERYVIAINPSAGNVTANFEIKNARSLVPVYSSNCSFNLKNNSAEIKMNGVAYGIFKIQ</sequence>
<evidence type="ECO:0000313" key="3">
    <source>
        <dbReference type="EMBL" id="MCO4292478.1"/>
    </source>
</evidence>
<dbReference type="RefSeq" id="WP_252586912.1">
    <property type="nucleotide sequence ID" value="NZ_JAMWYS010000024.1"/>
</dbReference>
<dbReference type="Gene3D" id="3.20.20.80">
    <property type="entry name" value="Glycosidases"/>
    <property type="match status" value="2"/>
</dbReference>
<evidence type="ECO:0000259" key="2">
    <source>
        <dbReference type="SMART" id="SM00642"/>
    </source>
</evidence>
<dbReference type="Gene3D" id="3.90.400.10">
    <property type="entry name" value="Oligo-1,6-glucosidase, Domain 2"/>
    <property type="match status" value="1"/>
</dbReference>
<dbReference type="GO" id="GO:0009313">
    <property type="term" value="P:oligosaccharide catabolic process"/>
    <property type="evidence" value="ECO:0007669"/>
    <property type="project" value="TreeGrafter"/>
</dbReference>